<dbReference type="SUPFAM" id="SSF53187">
    <property type="entry name" value="Zn-dependent exopeptidases"/>
    <property type="match status" value="1"/>
</dbReference>
<name>A0A345PE39_9BACI</name>
<dbReference type="Gene3D" id="3.40.630.10">
    <property type="entry name" value="Zn peptidases"/>
    <property type="match status" value="1"/>
</dbReference>
<comment type="similarity">
    <text evidence="2 7">Belongs to the peptidase M14 family.</text>
</comment>
<keyword evidence="10" id="KW-1185">Reference proteome</keyword>
<evidence type="ECO:0000256" key="4">
    <source>
        <dbReference type="ARBA" id="ARBA00022801"/>
    </source>
</evidence>
<protein>
    <submittedName>
        <fullName evidence="9">Peptidase M14</fullName>
    </submittedName>
</protein>
<reference evidence="10" key="1">
    <citation type="submission" date="2017-11" db="EMBL/GenBank/DDBJ databases">
        <authorList>
            <person name="Zhu W."/>
        </authorList>
    </citation>
    <scope>NUCLEOTIDE SEQUENCE [LARGE SCALE GENOMIC DNA]</scope>
    <source>
        <strain evidence="10">160</strain>
    </source>
</reference>
<dbReference type="GO" id="GO:0005615">
    <property type="term" value="C:extracellular space"/>
    <property type="evidence" value="ECO:0007669"/>
    <property type="project" value="TreeGrafter"/>
</dbReference>
<feature type="domain" description="Peptidase M14" evidence="8">
    <location>
        <begin position="44"/>
        <end position="396"/>
    </location>
</feature>
<proteinExistence type="inferred from homology"/>
<dbReference type="GO" id="GO:0008270">
    <property type="term" value="F:zinc ion binding"/>
    <property type="evidence" value="ECO:0007669"/>
    <property type="project" value="InterPro"/>
</dbReference>
<evidence type="ECO:0000256" key="5">
    <source>
        <dbReference type="ARBA" id="ARBA00022833"/>
    </source>
</evidence>
<comment type="caution">
    <text evidence="7">Lacks conserved residue(s) required for the propagation of feature annotation.</text>
</comment>
<dbReference type="Proteomes" id="UP000253908">
    <property type="component" value="Chromosome"/>
</dbReference>
<evidence type="ECO:0000256" key="1">
    <source>
        <dbReference type="ARBA" id="ARBA00001947"/>
    </source>
</evidence>
<dbReference type="InterPro" id="IPR000834">
    <property type="entry name" value="Peptidase_M14"/>
</dbReference>
<dbReference type="GO" id="GO:0004181">
    <property type="term" value="F:metallocarboxypeptidase activity"/>
    <property type="evidence" value="ECO:0007669"/>
    <property type="project" value="InterPro"/>
</dbReference>
<dbReference type="OrthoDB" id="2433180at2"/>
<dbReference type="EMBL" id="CP024848">
    <property type="protein sequence ID" value="AXI08269.1"/>
    <property type="molecule type" value="Genomic_DNA"/>
</dbReference>
<dbReference type="Pfam" id="PF00246">
    <property type="entry name" value="Peptidase_M14"/>
    <property type="match status" value="1"/>
</dbReference>
<evidence type="ECO:0000256" key="6">
    <source>
        <dbReference type="ARBA" id="ARBA00023049"/>
    </source>
</evidence>
<evidence type="ECO:0000313" key="10">
    <source>
        <dbReference type="Proteomes" id="UP000253908"/>
    </source>
</evidence>
<dbReference type="PROSITE" id="PS52035">
    <property type="entry name" value="PEPTIDASE_M14"/>
    <property type="match status" value="1"/>
</dbReference>
<comment type="cofactor">
    <cofactor evidence="1">
        <name>Zn(2+)</name>
        <dbReference type="ChEBI" id="CHEBI:29105"/>
    </cofactor>
</comment>
<keyword evidence="4" id="KW-0378">Hydrolase</keyword>
<dbReference type="PANTHER" id="PTHR11705">
    <property type="entry name" value="PROTEASE FAMILY M14 CARBOXYPEPTIDASE A,B"/>
    <property type="match status" value="1"/>
</dbReference>
<dbReference type="GO" id="GO:0006508">
    <property type="term" value="P:proteolysis"/>
    <property type="evidence" value="ECO:0007669"/>
    <property type="project" value="UniProtKB-KW"/>
</dbReference>
<dbReference type="RefSeq" id="WP_114915562.1">
    <property type="nucleotide sequence ID" value="NZ_CP024848.1"/>
</dbReference>
<keyword evidence="3" id="KW-0645">Protease</keyword>
<dbReference type="SMART" id="SM00631">
    <property type="entry name" value="Zn_pept"/>
    <property type="match status" value="1"/>
</dbReference>
<evidence type="ECO:0000313" key="9">
    <source>
        <dbReference type="EMBL" id="AXI08269.1"/>
    </source>
</evidence>
<evidence type="ECO:0000256" key="3">
    <source>
        <dbReference type="ARBA" id="ARBA00022670"/>
    </source>
</evidence>
<evidence type="ECO:0000259" key="8">
    <source>
        <dbReference type="PROSITE" id="PS52035"/>
    </source>
</evidence>
<evidence type="ECO:0000256" key="7">
    <source>
        <dbReference type="PROSITE-ProRule" id="PRU01379"/>
    </source>
</evidence>
<gene>
    <name evidence="9" type="ORF">CUC15_04665</name>
</gene>
<dbReference type="PANTHER" id="PTHR11705:SF143">
    <property type="entry name" value="SLL0236 PROTEIN"/>
    <property type="match status" value="1"/>
</dbReference>
<accession>A0A345PE39</accession>
<dbReference type="AlphaFoldDB" id="A0A345PE39"/>
<keyword evidence="5" id="KW-0862">Zinc</keyword>
<sequence>MKRRRKIALLGGAFILGTGILTPIVDSSVVSADPLDIRKPSISGFISHDELTRTLNQIEQTSNGNVVVDVAGYSNHGREIYKATIGSGDKVVLIQSEIHGNEKVGTKALLNIIKEIGKNNSPEMRQLREELTIVAMPMVNPDATELNRRGNEMTWEEVVEQFPQLEGVAPSWNYYTYINQYWDYKSNPGFDVNRDFNPDLDYVPQPKDFPNNSSAPGWFITPESQTIRDVYKDLQDQFGTVDVFVDLHHQGEYVIDGTDDPVTLSLSGVFVPHPSTSEGEKYREYADVYNVDLSKQLNVAAYDALQQMGNSPFGNISLYPQDLDLPGTALGSFALNGSGAVLFEITGQTQSYGQKKLGQLTKAVETGVYGILNSVATDEVYELDVEDYDDIPLTDR</sequence>
<organism evidence="9 10">
    <name type="scientific">Oceanobacillus zhaokaii</name>
    <dbReference type="NCBI Taxonomy" id="2052660"/>
    <lineage>
        <taxon>Bacteria</taxon>
        <taxon>Bacillati</taxon>
        <taxon>Bacillota</taxon>
        <taxon>Bacilli</taxon>
        <taxon>Bacillales</taxon>
        <taxon>Bacillaceae</taxon>
        <taxon>Oceanobacillus</taxon>
    </lineage>
</organism>
<dbReference type="KEGG" id="ocn:CUC15_04665"/>
<evidence type="ECO:0000256" key="2">
    <source>
        <dbReference type="ARBA" id="ARBA00005988"/>
    </source>
</evidence>
<keyword evidence="6" id="KW-0482">Metalloprotease</keyword>